<dbReference type="AlphaFoldDB" id="A0A927R181"/>
<feature type="transmembrane region" description="Helical" evidence="1">
    <location>
        <begin position="189"/>
        <end position="212"/>
    </location>
</feature>
<accession>A0A927R181</accession>
<keyword evidence="1" id="KW-0812">Transmembrane</keyword>
<gene>
    <name evidence="2" type="ORF">H4W31_006710</name>
</gene>
<dbReference type="Proteomes" id="UP000649753">
    <property type="component" value="Unassembled WGS sequence"/>
</dbReference>
<feature type="transmembrane region" description="Helical" evidence="1">
    <location>
        <begin position="75"/>
        <end position="97"/>
    </location>
</feature>
<protein>
    <submittedName>
        <fullName evidence="2">Uncharacterized protein</fullName>
    </submittedName>
</protein>
<proteinExistence type="predicted"/>
<dbReference type="RefSeq" id="WP_192770224.1">
    <property type="nucleotide sequence ID" value="NZ_JADBEB010000001.1"/>
</dbReference>
<feature type="transmembrane region" description="Helical" evidence="1">
    <location>
        <begin position="249"/>
        <end position="271"/>
    </location>
</feature>
<feature type="transmembrane region" description="Helical" evidence="1">
    <location>
        <begin position="26"/>
        <end position="45"/>
    </location>
</feature>
<evidence type="ECO:0000313" key="2">
    <source>
        <dbReference type="EMBL" id="MBE1491072.1"/>
    </source>
</evidence>
<keyword evidence="1" id="KW-1133">Transmembrane helix</keyword>
<organism evidence="2 3">
    <name type="scientific">Plantactinospora soyae</name>
    <dbReference type="NCBI Taxonomy" id="1544732"/>
    <lineage>
        <taxon>Bacteria</taxon>
        <taxon>Bacillati</taxon>
        <taxon>Actinomycetota</taxon>
        <taxon>Actinomycetes</taxon>
        <taxon>Micromonosporales</taxon>
        <taxon>Micromonosporaceae</taxon>
        <taxon>Plantactinospora</taxon>
    </lineage>
</organism>
<evidence type="ECO:0000313" key="3">
    <source>
        <dbReference type="Proteomes" id="UP000649753"/>
    </source>
</evidence>
<keyword evidence="1" id="KW-0472">Membrane</keyword>
<feature type="transmembrane region" description="Helical" evidence="1">
    <location>
        <begin position="161"/>
        <end position="182"/>
    </location>
</feature>
<name>A0A927R181_9ACTN</name>
<comment type="caution">
    <text evidence="2">The sequence shown here is derived from an EMBL/GenBank/DDBJ whole genome shotgun (WGS) entry which is preliminary data.</text>
</comment>
<evidence type="ECO:0000256" key="1">
    <source>
        <dbReference type="SAM" id="Phobius"/>
    </source>
</evidence>
<dbReference type="EMBL" id="JADBEB010000001">
    <property type="protein sequence ID" value="MBE1491072.1"/>
    <property type="molecule type" value="Genomic_DNA"/>
</dbReference>
<keyword evidence="3" id="KW-1185">Reference proteome</keyword>
<sequence>MRASEQQTGPPATLDRASRRWRTSSSWVAVLVAAVLVAAISAALVSHNSNYYEVWVYNDPQTSEEQYEQFVIDLFMAHTSGFFWGPIIALLLGVFLASRLRGVPQALGVAVPAGVLLAGVNFAVAWQLSADTRRGSAWYPASVPANLLADDRFQHVVGAGLAAYPLAAIAGVGLGALFVYLLRLPAVAVLPLAVMVAVPYGAFAAIFGWFAAAVDDEPVALFGTLGLLPLTAVTSAVQRSAVDDHGGALTLTMLISSAAWALLLISAGWLAQRRRSRVSVERGP</sequence>
<reference evidence="2" key="1">
    <citation type="submission" date="2020-10" db="EMBL/GenBank/DDBJ databases">
        <title>Sequencing the genomes of 1000 actinobacteria strains.</title>
        <authorList>
            <person name="Klenk H.-P."/>
        </authorList>
    </citation>
    <scope>NUCLEOTIDE SEQUENCE</scope>
    <source>
        <strain evidence="2">DSM 46832</strain>
    </source>
</reference>
<feature type="transmembrane region" description="Helical" evidence="1">
    <location>
        <begin position="109"/>
        <end position="128"/>
    </location>
</feature>